<dbReference type="GO" id="GO:0000176">
    <property type="term" value="C:nuclear exosome (RNase complex)"/>
    <property type="evidence" value="ECO:0007669"/>
    <property type="project" value="TreeGrafter"/>
</dbReference>
<dbReference type="GO" id="GO:0071037">
    <property type="term" value="P:nuclear polyadenylation-dependent snRNA catabolic process"/>
    <property type="evidence" value="ECO:0007669"/>
    <property type="project" value="TreeGrafter"/>
</dbReference>
<dbReference type="InterPro" id="IPR045092">
    <property type="entry name" value="Rrp6-like"/>
</dbReference>
<feature type="region of interest" description="Disordered" evidence="3">
    <location>
        <begin position="350"/>
        <end position="369"/>
    </location>
</feature>
<dbReference type="PANTHER" id="PTHR12124:SF47">
    <property type="entry name" value="EXOSOME COMPONENT 10"/>
    <property type="match status" value="1"/>
</dbReference>
<evidence type="ECO:0000313" key="6">
    <source>
        <dbReference type="Proteomes" id="UP000076798"/>
    </source>
</evidence>
<comment type="subcellular location">
    <subcellularLocation>
        <location evidence="1">Nucleus</location>
    </subcellularLocation>
</comment>
<gene>
    <name evidence="5" type="ORF">SISSUDRAFT_1038397</name>
</gene>
<dbReference type="GO" id="GO:0071044">
    <property type="term" value="P:histone mRNA catabolic process"/>
    <property type="evidence" value="ECO:0007669"/>
    <property type="project" value="TreeGrafter"/>
</dbReference>
<dbReference type="InterPro" id="IPR002562">
    <property type="entry name" value="3'-5'_exonuclease_dom"/>
</dbReference>
<evidence type="ECO:0000259" key="4">
    <source>
        <dbReference type="PROSITE" id="PS50967"/>
    </source>
</evidence>
<dbReference type="Pfam" id="PF00570">
    <property type="entry name" value="HRDC"/>
    <property type="match status" value="1"/>
</dbReference>
<dbReference type="SUPFAM" id="SSF47819">
    <property type="entry name" value="HRDC-like"/>
    <property type="match status" value="1"/>
</dbReference>
<dbReference type="GO" id="GO:0000175">
    <property type="term" value="F:3'-5'-RNA exonuclease activity"/>
    <property type="evidence" value="ECO:0007669"/>
    <property type="project" value="InterPro"/>
</dbReference>
<dbReference type="GO" id="GO:0071038">
    <property type="term" value="P:TRAMP-dependent tRNA surveillance pathway"/>
    <property type="evidence" value="ECO:0007669"/>
    <property type="project" value="TreeGrafter"/>
</dbReference>
<dbReference type="AlphaFoldDB" id="A0A165WT31"/>
<dbReference type="InterPro" id="IPR010997">
    <property type="entry name" value="HRDC-like_sf"/>
</dbReference>
<dbReference type="InterPro" id="IPR036397">
    <property type="entry name" value="RNaseH_sf"/>
</dbReference>
<evidence type="ECO:0000256" key="1">
    <source>
        <dbReference type="ARBA" id="ARBA00004123"/>
    </source>
</evidence>
<dbReference type="InterPro" id="IPR012337">
    <property type="entry name" value="RNaseH-like_sf"/>
</dbReference>
<reference evidence="5 6" key="1">
    <citation type="journal article" date="2016" name="Mol. Biol. Evol.">
        <title>Comparative Genomics of Early-Diverging Mushroom-Forming Fungi Provides Insights into the Origins of Lignocellulose Decay Capabilities.</title>
        <authorList>
            <person name="Nagy L.G."/>
            <person name="Riley R."/>
            <person name="Tritt A."/>
            <person name="Adam C."/>
            <person name="Daum C."/>
            <person name="Floudas D."/>
            <person name="Sun H."/>
            <person name="Yadav J.S."/>
            <person name="Pangilinan J."/>
            <person name="Larsson K.H."/>
            <person name="Matsuura K."/>
            <person name="Barry K."/>
            <person name="Labutti K."/>
            <person name="Kuo R."/>
            <person name="Ohm R.A."/>
            <person name="Bhattacharya S.S."/>
            <person name="Shirouzu T."/>
            <person name="Yoshinaga Y."/>
            <person name="Martin F.M."/>
            <person name="Grigoriev I.V."/>
            <person name="Hibbett D.S."/>
        </authorList>
    </citation>
    <scope>NUCLEOTIDE SEQUENCE [LARGE SCALE GENOMIC DNA]</scope>
    <source>
        <strain evidence="5 6">HHB10207 ss-3</strain>
    </source>
</reference>
<accession>A0A165WT31</accession>
<dbReference type="GO" id="GO:0071039">
    <property type="term" value="P:nuclear polyadenylation-dependent CUT catabolic process"/>
    <property type="evidence" value="ECO:0007669"/>
    <property type="project" value="TreeGrafter"/>
</dbReference>
<evidence type="ECO:0000313" key="5">
    <source>
        <dbReference type="EMBL" id="KZT31493.1"/>
    </source>
</evidence>
<dbReference type="Gene3D" id="1.10.150.80">
    <property type="entry name" value="HRDC domain"/>
    <property type="match status" value="1"/>
</dbReference>
<dbReference type="InterPro" id="IPR002121">
    <property type="entry name" value="HRDC_dom"/>
</dbReference>
<proteinExistence type="predicted"/>
<dbReference type="EMBL" id="KV428559">
    <property type="protein sequence ID" value="KZT31493.1"/>
    <property type="molecule type" value="Genomic_DNA"/>
</dbReference>
<dbReference type="GO" id="GO:0000166">
    <property type="term" value="F:nucleotide binding"/>
    <property type="evidence" value="ECO:0007669"/>
    <property type="project" value="InterPro"/>
</dbReference>
<dbReference type="PROSITE" id="PS50967">
    <property type="entry name" value="HRDC"/>
    <property type="match status" value="1"/>
</dbReference>
<keyword evidence="2" id="KW-0539">Nucleus</keyword>
<dbReference type="GO" id="GO:0000467">
    <property type="term" value="P:exonucleolytic trimming to generate mature 3'-end of 5.8S rRNA from tricistronic rRNA transcript (SSU-rRNA, 5.8S rRNA, LSU-rRNA)"/>
    <property type="evidence" value="ECO:0007669"/>
    <property type="project" value="InterPro"/>
</dbReference>
<organism evidence="5 6">
    <name type="scientific">Sistotremastrum suecicum HHB10207 ss-3</name>
    <dbReference type="NCBI Taxonomy" id="1314776"/>
    <lineage>
        <taxon>Eukaryota</taxon>
        <taxon>Fungi</taxon>
        <taxon>Dikarya</taxon>
        <taxon>Basidiomycota</taxon>
        <taxon>Agaricomycotina</taxon>
        <taxon>Agaricomycetes</taxon>
        <taxon>Sistotremastrales</taxon>
        <taxon>Sistotremastraceae</taxon>
        <taxon>Sistotremastrum</taxon>
    </lineage>
</organism>
<feature type="domain" description="HRDC" evidence="4">
    <location>
        <begin position="158"/>
        <end position="238"/>
    </location>
</feature>
<dbReference type="SUPFAM" id="SSF53098">
    <property type="entry name" value="Ribonuclease H-like"/>
    <property type="match status" value="1"/>
</dbReference>
<dbReference type="GO" id="GO:0005730">
    <property type="term" value="C:nucleolus"/>
    <property type="evidence" value="ECO:0007669"/>
    <property type="project" value="TreeGrafter"/>
</dbReference>
<dbReference type="GO" id="GO:0071040">
    <property type="term" value="P:nuclear polyadenylation-dependent antisense transcript catabolic process"/>
    <property type="evidence" value="ECO:0007669"/>
    <property type="project" value="TreeGrafter"/>
</dbReference>
<dbReference type="Pfam" id="PF01612">
    <property type="entry name" value="DNA_pol_A_exo1"/>
    <property type="match status" value="2"/>
</dbReference>
<dbReference type="GO" id="GO:0003727">
    <property type="term" value="F:single-stranded RNA binding"/>
    <property type="evidence" value="ECO:0007669"/>
    <property type="project" value="TreeGrafter"/>
</dbReference>
<dbReference type="GO" id="GO:0071035">
    <property type="term" value="P:nuclear polyadenylation-dependent rRNA catabolic process"/>
    <property type="evidence" value="ECO:0007669"/>
    <property type="project" value="TreeGrafter"/>
</dbReference>
<dbReference type="GO" id="GO:0071051">
    <property type="term" value="P:poly(A)-dependent snoRNA 3'-end processing"/>
    <property type="evidence" value="ECO:0007669"/>
    <property type="project" value="TreeGrafter"/>
</dbReference>
<evidence type="ECO:0000256" key="3">
    <source>
        <dbReference type="SAM" id="MobiDB-lite"/>
    </source>
</evidence>
<dbReference type="Gene3D" id="3.30.420.10">
    <property type="entry name" value="Ribonuclease H-like superfamily/Ribonuclease H"/>
    <property type="match status" value="2"/>
</dbReference>
<dbReference type="InterPro" id="IPR044876">
    <property type="entry name" value="HRDC_dom_sf"/>
</dbReference>
<name>A0A165WT31_9AGAM</name>
<dbReference type="STRING" id="1314776.A0A165WT31"/>
<dbReference type="OrthoDB" id="2250022at2759"/>
<dbReference type="Proteomes" id="UP000076798">
    <property type="component" value="Unassembled WGS sequence"/>
</dbReference>
<dbReference type="CDD" id="cd21109">
    <property type="entry name" value="SPASM"/>
    <property type="match status" value="1"/>
</dbReference>
<evidence type="ECO:0000256" key="2">
    <source>
        <dbReference type="ARBA" id="ARBA00023242"/>
    </source>
</evidence>
<protein>
    <recommendedName>
        <fullName evidence="4">HRDC domain-containing protein</fullName>
    </recommendedName>
</protein>
<feature type="compositionally biased region" description="Basic and acidic residues" evidence="3">
    <location>
        <begin position="357"/>
        <end position="368"/>
    </location>
</feature>
<dbReference type="GO" id="GO:0071036">
    <property type="term" value="P:nuclear polyadenylation-dependent snoRNA catabolic process"/>
    <property type="evidence" value="ECO:0007669"/>
    <property type="project" value="TreeGrafter"/>
</dbReference>
<dbReference type="PANTHER" id="PTHR12124">
    <property type="entry name" value="POLYMYOSITIS/SCLERODERMA AUTOANTIGEN-RELATED"/>
    <property type="match status" value="1"/>
</dbReference>
<keyword evidence="6" id="KW-1185">Reference proteome</keyword>
<sequence length="560" mass="63859">MSDALLSWVSTPEELAATFQQLRTVSEVAVDLKPHDCRTFSGFLYLMQISLRENDFVVDTLALRDELEISNGVFTDPTVVKYWVKIPTKKYKMADWRIRPLPNAILRYARSDTHFLLFVNDSMKTALLDRAEARPDLVLQVLERPKQYSLRRHGRGLTGPKLAGSKAVHGWRDQVAQKDDESTHHVMPNNDVFKPAEHPPADMAALMQILPSPSPPVRTRLKQLLELIRETVWGQLEQAQNAAKSDAVLNMVRVVPAMQSSALVESPGRNLWDSRDSTFSATASSLFGNIVRETLRQVWRSEHLDEFRQIVHNSIRLAPSVDNLKSGPLSLVVAQEVFLKKPSLYIGNGSGKNLHRHSPDKQMSDVRSVKWRRRRNQSWRLGFQQVQASNMATFQPLQKRTANCHRNIFSALNFVESRINFWDERERVGFPDRRSYPCSQPRRHSTPPTAEKPVTFAAQTVIDQSDVEHTAVEDDPRERSWTRKRCVPLWERTSAIFICLHDCPRNYPFDLVSDQRSERLEFSKLVYSTSIALFTAACIVGGLSKQIGLLIGMRIAQASE</sequence>